<keyword evidence="1" id="KW-0812">Transmembrane</keyword>
<dbReference type="CDD" id="cd11677">
    <property type="entry name" value="Gemin7"/>
    <property type="match status" value="1"/>
</dbReference>
<dbReference type="CTD" id="79760"/>
<gene>
    <name evidence="2" type="primary">gemin7</name>
</gene>
<dbReference type="AlphaFoldDB" id="A0A672ILT0"/>
<organism evidence="2 3">
    <name type="scientific">Salarias fasciatus</name>
    <name type="common">Jewelled blenny</name>
    <name type="synonym">Blennius fasciatus</name>
    <dbReference type="NCBI Taxonomy" id="181472"/>
    <lineage>
        <taxon>Eukaryota</taxon>
        <taxon>Metazoa</taxon>
        <taxon>Chordata</taxon>
        <taxon>Craniata</taxon>
        <taxon>Vertebrata</taxon>
        <taxon>Euteleostomi</taxon>
        <taxon>Actinopterygii</taxon>
        <taxon>Neopterygii</taxon>
        <taxon>Teleostei</taxon>
        <taxon>Neoteleostei</taxon>
        <taxon>Acanthomorphata</taxon>
        <taxon>Ovalentaria</taxon>
        <taxon>Blenniimorphae</taxon>
        <taxon>Blenniiformes</taxon>
        <taxon>Blennioidei</taxon>
        <taxon>Blenniidae</taxon>
        <taxon>Salariinae</taxon>
        <taxon>Salarias</taxon>
    </lineage>
</organism>
<keyword evidence="1" id="KW-1133">Transmembrane helix</keyword>
<evidence type="ECO:0000256" key="1">
    <source>
        <dbReference type="SAM" id="Phobius"/>
    </source>
</evidence>
<dbReference type="GO" id="GO:0034719">
    <property type="term" value="C:SMN-Sm protein complex"/>
    <property type="evidence" value="ECO:0007669"/>
    <property type="project" value="InterPro"/>
</dbReference>
<protein>
    <submittedName>
        <fullName evidence="2">Uncharacterized protein</fullName>
    </submittedName>
</protein>
<evidence type="ECO:0000313" key="3">
    <source>
        <dbReference type="Proteomes" id="UP000472267"/>
    </source>
</evidence>
<evidence type="ECO:0000313" key="2">
    <source>
        <dbReference type="Ensembl" id="ENSSFAP00005042781.1"/>
    </source>
</evidence>
<reference evidence="2" key="2">
    <citation type="submission" date="2025-08" db="UniProtKB">
        <authorList>
            <consortium name="Ensembl"/>
        </authorList>
    </citation>
    <scope>IDENTIFICATION</scope>
</reference>
<dbReference type="Proteomes" id="UP000472267">
    <property type="component" value="Chromosome 14"/>
</dbReference>
<dbReference type="Pfam" id="PF11095">
    <property type="entry name" value="Gemin7"/>
    <property type="match status" value="1"/>
</dbReference>
<dbReference type="InterPro" id="IPR020338">
    <property type="entry name" value="SMN_gemin7"/>
</dbReference>
<proteinExistence type="predicted"/>
<keyword evidence="3" id="KW-1185">Reference proteome</keyword>
<name>A0A672ILT0_SALFA</name>
<dbReference type="Gene3D" id="2.30.30.100">
    <property type="match status" value="1"/>
</dbReference>
<dbReference type="OrthoDB" id="70763at2759"/>
<dbReference type="FunCoup" id="A0A672ILT0">
    <property type="interactions" value="362"/>
</dbReference>
<dbReference type="GeneID" id="115401221"/>
<dbReference type="InParanoid" id="A0A672ILT0"/>
<accession>A0A672ILT0</accession>
<keyword evidence="1" id="KW-0472">Membrane</keyword>
<dbReference type="RefSeq" id="XP_029965305.1">
    <property type="nucleotide sequence ID" value="XM_030109445.1"/>
</dbReference>
<dbReference type="Ensembl" id="ENSSFAT00005044323.1">
    <property type="protein sequence ID" value="ENSSFAP00005042781.1"/>
    <property type="gene ID" value="ENSSFAG00005021212.1"/>
</dbReference>
<dbReference type="GO" id="GO:0000387">
    <property type="term" value="P:spliceosomal snRNP assembly"/>
    <property type="evidence" value="ECO:0007669"/>
    <property type="project" value="TreeGrafter"/>
</dbReference>
<sequence>MLSFMLPGAGGPRAAAVPWWWFRFHFLVCCVTGAVCFWILPPCCYRCRDSVYRRLQVNLVALRGKVRVPVCPTRCRVLQKAHDDILRNKINMAMPVSVLRLPKGPDPNSRGFDPNSPRFIALCRTSIPSSAVPGGNTELLQEEQQARSALRESFLRCLLSISNKKVQFHMHENVKVEATFGASDIDVLNFQVSNLHTPIGVQKEALIRCQDVISFTFDV</sequence>
<feature type="transmembrane region" description="Helical" evidence="1">
    <location>
        <begin position="20"/>
        <end position="40"/>
    </location>
</feature>
<dbReference type="PANTHER" id="PTHR14679:SF1">
    <property type="entry name" value="GEM-ASSOCIATED PROTEIN 7"/>
    <property type="match status" value="1"/>
</dbReference>
<reference evidence="2" key="3">
    <citation type="submission" date="2025-09" db="UniProtKB">
        <authorList>
            <consortium name="Ensembl"/>
        </authorList>
    </citation>
    <scope>IDENTIFICATION</scope>
</reference>
<dbReference type="PANTHER" id="PTHR14679">
    <property type="entry name" value="GEM-ASSOCIATED PROTEIN 7"/>
    <property type="match status" value="1"/>
</dbReference>
<reference evidence="2" key="1">
    <citation type="submission" date="2019-06" db="EMBL/GenBank/DDBJ databases">
        <authorList>
            <consortium name="Wellcome Sanger Institute Data Sharing"/>
        </authorList>
    </citation>
    <scope>NUCLEOTIDE SEQUENCE [LARGE SCALE GENOMIC DNA]</scope>
</reference>